<feature type="region of interest" description="Disordered" evidence="4">
    <location>
        <begin position="1502"/>
        <end position="1544"/>
    </location>
</feature>
<dbReference type="PANTHER" id="PTHR42648">
    <property type="entry name" value="TRANSPOSASE, PUTATIVE-RELATED"/>
    <property type="match status" value="1"/>
</dbReference>
<dbReference type="GO" id="GO:0016787">
    <property type="term" value="F:hydrolase activity"/>
    <property type="evidence" value="ECO:0007669"/>
    <property type="project" value="UniProtKB-KW"/>
</dbReference>
<feature type="domain" description="GAG-pre-integrase" evidence="6">
    <location>
        <begin position="637"/>
        <end position="709"/>
    </location>
</feature>
<feature type="compositionally biased region" description="Basic and acidic residues" evidence="4">
    <location>
        <begin position="1526"/>
        <end position="1544"/>
    </location>
</feature>
<feature type="compositionally biased region" description="Basic and acidic residues" evidence="4">
    <location>
        <begin position="2329"/>
        <end position="2342"/>
    </location>
</feature>
<dbReference type="PANTHER" id="PTHR42648:SF32">
    <property type="entry name" value="RIBONUCLEASE H-LIKE DOMAIN, GAG-PRE-INTEGRASE DOMAIN PROTEIN-RELATED"/>
    <property type="match status" value="1"/>
</dbReference>
<dbReference type="Pfam" id="PF13976">
    <property type="entry name" value="gag_pre-integrs"/>
    <property type="match status" value="1"/>
</dbReference>
<feature type="domain" description="Reverse transcriptase Ty1/copia-type" evidence="5">
    <location>
        <begin position="876"/>
        <end position="970"/>
    </location>
</feature>
<sequence length="2610" mass="296798">MTFEVVEHLGDDYIKYAITAFFNALDAVPMPLEENSGEYTRWSIRMEPYLTNTDYGLWQVIMNGDEHVQTTRDENGVETEVPLKTTQAILARQRERKAKSILLLAIPNEYQLRFHTIKDAKSLWAAIKSRFGGNVESKKMQKTVLKQQFENFYVSDTKGLYKAYDRNKEGIDELDINNLYNNLKVFEADIKGHSSSRKASSSSYNDDLMFSFFSSQLNSPQLDDEDIEQIDHDDLEEIDLKWQNTYEEKIAVLEFEVKDKSNAITRLTNYLDQTLKEKEDLKAKLEQFEISSKNLNKLINSQLSAKDKTGLGYGDQLSESDSEVLPSVFDSRSSDGDDNLTNDRYKKGDGYHAVFPPLTGNYMPPLADLSFTGLDDYVYRPTVNKASASISKGEPSVIKTSNISVEMSKVDSMRTSGVIIEDWVSDDEDTLVDTQADSQTTVKRSFKKIKFTKARNEPVKSDKQADKPKMVTQNSKADKKDWNGNLTQKPSILKETVNTVRINGVNTAGQTSVSTVEGNGVTAVKTLAGCVWRPKITNLNNVSKDSSGSWISKRVKLIDPQGRLNGCSRHMTGNKALLTDYQDIDGGFVAFGGSTKGGKITEHSVLFTESECLVLSPDYKLIDESQVLLRVPRQTNMYNFDLKNVVLSRDLTCLFTKATINESNLWHRRLGHVNFKTMNKLVKGNLVRGLPSKTFENDHTCVACRKGKQHKASCKAKLVSSINQPLQMLHIDLFGLTFVRSINHKTYCLVVTDDFSSYKSSNDKAGDNTADDAAGKEKVQEPVINTASASRTFIPPHDPLMPELEDTAKIQTTSIFGNAYDEDDLETNNHSYADKSVGAEADFNNMEPSTVITQALNDESWFKAMQEELLQFKIQKVWTLVDLPYGKKAIGTKWVYQNKKDKRGIIVRNKARLVAQGHKQEEGIDYDKVFALVVRVEAIRLFLAFASYMNFPVYQMDVKSAFLYGTMKRSDYAGARLDRKSTPGGCQFLGSRLISWQCKKHIVMMDFRYNFMQIKIHVDNESAICVIKNHVYHSKTKHIKIRHHFIRDSYEKRLIEMVKIHTDNNVADLLIKAFDVGDEAVHKELGDRIERAATTASSLEAEQDSEFCDKHNMVAYLEKSEGSEGFHQIIDFLSASHIKYALTKNPTIYASLIEQFWQTAALSTIEDGVMAITATINRNVKDGEPSTPESSPSRITSSPSLSPQHTSINAPSTSQPPNIQTTPVAEETTPMPHDSPLQSVHTLGRDEGSLSLNELTLMYTSLSTKVQSLENELQQKKKVYSSALTKLILRVKKLERTVNTSKARRKARIVISKDEDAEAPSKQGRSLIEELDMDVDISLVPPHVADQGRKSYDTQVSGQREDQLGVFSAAKVLADAVVQGRSARDKELERFNAEQEAIDIVRKEKVVSEGDQAHDIDWSDPAVIRYHTLQNRPRSVAEVRKSMCIYLKNQGGFKLSHFKGMSYEDIRPLFEKVWDQIHSFVPMNSELGGQRLKRTVQEVERQFTEEEKGKKSDDSSKPTRKKTLARKREGGNDSQESVKKQKLEDDTEKKELKAYLDIVSEDEIVMEVESLATKYPIIDWKTHVLTEHFMYYQIIRADGSSKNYKIFSKMLDDFDRQDVMDLHRLVEERYTTTSPEGYDLMLWDDLKTLFEPDKENELWKNQFEYNLISWRLCDSSGIHILLMYNGITIHMLIEKKYPLGQEMKSNMLNKRLEVEQESEMAFELLRIEDQDFDALPSEEGIVSFLRELDYTGVINSLNDGMYYQKNIDYVELLWEDFIYQIEYRGYKKQEKIYYPRFTKVIIHHFLIQDKTLSWRNKIRMHTSKDDYLINTLRYVSRKEASQKYRVVLPECLTSHQIKESKAYKTYLGYATGTVPPKVAKKFKKASPSKKDSVPIPADEEPVQKGKKVKKSSTTLTIGIVIREPHVETQLKRKEKVDVAHGKGTDMLSEIALTEEAQMKDVRKKILRDFHKSHPSGSGSVAKKPPSVEKITPPVTSKGTGDKPGVPDVTKDESTKSESESWDSEQDTDGSESDSESNQQDDDDDDEIEDDDDEEKENLEINQEQVVEDAHVTITKKTEVHVTSSSRSFDLASKFLNFSDIPPADAKIVSPLYVHVHHEVPRIHTSTLLAVPVFVIPEASLVYTNIPQSSQTFTSLTLQSTPSPLPTTKTTNIPPSILDFTSVFRFNDRVIALEKDVAGLKNDPLQTQVTALVDGHLDTRMGSTREEFMNFLSASLIDRIIKQVRNQLPQILPEEVSNFAPPMIKKMIQESLNQVILAKESSQPQSTYEAATTLTEFELKKILINKINSKFEVGDTDTPQGQENQGNDNVEPRTESASRHDWFTKPSLSQKPTDLGWNEGKTPQKGPTQNWLKILAASTHTSLKIKNPTQEILLEPAFRLLKGTRSNYVELEYDFEECYKALLEKIDWENLEGSDYPFDLYKLFPLITHGNHQSVLVEFFINNISSIEDMVSNIWSPVKVAYDKYALWGISHWRDQRKTFYTYARGIQSRGDVYSTKRILVVTHVSLMRKHGYGYLEDIVVRRADNKLYKFKEDDVADFAIALRMFTRSLVIQNRVVDLQLGVKSYQKQINITKLDTTRPELSLSPAVLNT</sequence>
<evidence type="ECO:0000256" key="4">
    <source>
        <dbReference type="SAM" id="MobiDB-lite"/>
    </source>
</evidence>
<feature type="region of interest" description="Disordered" evidence="4">
    <location>
        <begin position="1969"/>
        <end position="2063"/>
    </location>
</feature>
<evidence type="ECO:0000256" key="3">
    <source>
        <dbReference type="SAM" id="Coils"/>
    </source>
</evidence>
<feature type="compositionally biased region" description="Low complexity" evidence="4">
    <location>
        <begin position="1185"/>
        <end position="1203"/>
    </location>
</feature>
<keyword evidence="3" id="KW-0175">Coiled coil</keyword>
<feature type="region of interest" description="Disordered" evidence="4">
    <location>
        <begin position="310"/>
        <end position="344"/>
    </location>
</feature>
<feature type="compositionally biased region" description="Polar residues" evidence="4">
    <location>
        <begin position="1204"/>
        <end position="1223"/>
    </location>
</feature>
<comment type="caution">
    <text evidence="7">The sequence shown here is derived from an EMBL/GenBank/DDBJ whole genome shotgun (WGS) entry which is preliminary data.</text>
</comment>
<feature type="region of interest" description="Disordered" evidence="4">
    <location>
        <begin position="758"/>
        <end position="778"/>
    </location>
</feature>
<reference evidence="7" key="1">
    <citation type="journal article" date="2019" name="Sci. Rep.">
        <title>Draft genome of Tanacetum cinerariifolium, the natural source of mosquito coil.</title>
        <authorList>
            <person name="Yamashiro T."/>
            <person name="Shiraishi A."/>
            <person name="Satake H."/>
            <person name="Nakayama K."/>
        </authorList>
    </citation>
    <scope>NUCLEOTIDE SEQUENCE</scope>
</reference>
<dbReference type="InterPro" id="IPR039537">
    <property type="entry name" value="Retrotran_Ty1/copia-like"/>
</dbReference>
<evidence type="ECO:0000256" key="1">
    <source>
        <dbReference type="ARBA" id="ARBA00022723"/>
    </source>
</evidence>
<accession>A0A6L2KDE9</accession>
<feature type="region of interest" description="Disordered" evidence="4">
    <location>
        <begin position="1180"/>
        <end position="1242"/>
    </location>
</feature>
<organism evidence="7">
    <name type="scientific">Tanacetum cinerariifolium</name>
    <name type="common">Dalmatian daisy</name>
    <name type="synonym">Chrysanthemum cinerariifolium</name>
    <dbReference type="NCBI Taxonomy" id="118510"/>
    <lineage>
        <taxon>Eukaryota</taxon>
        <taxon>Viridiplantae</taxon>
        <taxon>Streptophyta</taxon>
        <taxon>Embryophyta</taxon>
        <taxon>Tracheophyta</taxon>
        <taxon>Spermatophyta</taxon>
        <taxon>Magnoliopsida</taxon>
        <taxon>eudicotyledons</taxon>
        <taxon>Gunneridae</taxon>
        <taxon>Pentapetalae</taxon>
        <taxon>asterids</taxon>
        <taxon>campanulids</taxon>
        <taxon>Asterales</taxon>
        <taxon>Asteraceae</taxon>
        <taxon>Asteroideae</taxon>
        <taxon>Anthemideae</taxon>
        <taxon>Anthemidinae</taxon>
        <taxon>Tanacetum</taxon>
    </lineage>
</organism>
<feature type="region of interest" description="Disordered" evidence="4">
    <location>
        <begin position="454"/>
        <end position="486"/>
    </location>
</feature>
<evidence type="ECO:0000256" key="2">
    <source>
        <dbReference type="ARBA" id="ARBA00022801"/>
    </source>
</evidence>
<evidence type="ECO:0000259" key="5">
    <source>
        <dbReference type="Pfam" id="PF07727"/>
    </source>
</evidence>
<keyword evidence="2" id="KW-0378">Hydrolase</keyword>
<feature type="compositionally biased region" description="Acidic residues" evidence="4">
    <location>
        <begin position="2019"/>
        <end position="2056"/>
    </location>
</feature>
<evidence type="ECO:0000313" key="7">
    <source>
        <dbReference type="EMBL" id="GEU46800.1"/>
    </source>
</evidence>
<feature type="region of interest" description="Disordered" evidence="4">
    <location>
        <begin position="1883"/>
        <end position="1909"/>
    </location>
</feature>
<dbReference type="Pfam" id="PF14223">
    <property type="entry name" value="Retrotran_gag_2"/>
    <property type="match status" value="1"/>
</dbReference>
<name>A0A6L2KDE9_TANCI</name>
<feature type="compositionally biased region" description="Basic and acidic residues" evidence="4">
    <location>
        <begin position="454"/>
        <end position="469"/>
    </location>
</feature>
<dbReference type="GO" id="GO:0046872">
    <property type="term" value="F:metal ion binding"/>
    <property type="evidence" value="ECO:0007669"/>
    <property type="project" value="UniProtKB-KW"/>
</dbReference>
<feature type="coiled-coil region" evidence="3">
    <location>
        <begin position="264"/>
        <end position="298"/>
    </location>
</feature>
<feature type="compositionally biased region" description="Polar residues" evidence="4">
    <location>
        <begin position="2316"/>
        <end position="2327"/>
    </location>
</feature>
<protein>
    <submittedName>
        <fullName evidence="7">Ribonuclease H-like domain-containing protein</fullName>
    </submittedName>
</protein>
<dbReference type="InterPro" id="IPR025724">
    <property type="entry name" value="GAG-pre-integrase_dom"/>
</dbReference>
<feature type="compositionally biased region" description="Basic and acidic residues" evidence="4">
    <location>
        <begin position="1502"/>
        <end position="1517"/>
    </location>
</feature>
<keyword evidence="1" id="KW-0479">Metal-binding</keyword>
<dbReference type="CDD" id="cd09272">
    <property type="entry name" value="RNase_HI_RT_Ty1"/>
    <property type="match status" value="1"/>
</dbReference>
<proteinExistence type="predicted"/>
<dbReference type="InterPro" id="IPR013103">
    <property type="entry name" value="RVT_2"/>
</dbReference>
<feature type="coiled-coil region" evidence="3">
    <location>
        <begin position="1252"/>
        <end position="1286"/>
    </location>
</feature>
<dbReference type="EMBL" id="BKCJ010002178">
    <property type="protein sequence ID" value="GEU46800.1"/>
    <property type="molecule type" value="Genomic_DNA"/>
</dbReference>
<gene>
    <name evidence="7" type="ORF">Tci_018778</name>
</gene>
<evidence type="ECO:0000259" key="6">
    <source>
        <dbReference type="Pfam" id="PF13976"/>
    </source>
</evidence>
<dbReference type="Pfam" id="PF07727">
    <property type="entry name" value="RVT_2"/>
    <property type="match status" value="1"/>
</dbReference>
<feature type="compositionally biased region" description="Basic and acidic residues" evidence="4">
    <location>
        <begin position="2008"/>
        <end position="2018"/>
    </location>
</feature>
<feature type="region of interest" description="Disordered" evidence="4">
    <location>
        <begin position="2311"/>
        <end position="2367"/>
    </location>
</feature>